<accession>A0A7S5R7S6</accession>
<evidence type="ECO:0000313" key="1">
    <source>
        <dbReference type="EMBL" id="QIG72677.1"/>
    </source>
</evidence>
<sequence>MNKISEVVRDVEFTFYCTGGFRTKDMTIFAKIDQHFFNEICARQYANFPKQLPLKGKETADGVLIGWLDYKKNRYHAETTIGHAMYYNRLRDTI</sequence>
<reference evidence="1 2" key="1">
    <citation type="submission" date="2020-01" db="EMBL/GenBank/DDBJ databases">
        <title>Patterns of diversity and host range of bacteriophage communities associated with bean-nodulatin bacteria.</title>
        <authorList>
            <person name="Vann Cauwenberghe J."/>
            <person name="Santamaria R.I."/>
            <person name="Bustos P."/>
            <person name="Juarez S."/>
            <person name="Gonzalez V."/>
        </authorList>
    </citation>
    <scope>NUCLEOTIDE SEQUENCE [LARGE SCALE GENOMIC DNA]</scope>
    <source>
        <strain evidence="2">RHph</strain>
    </source>
</reference>
<name>A0A7S5R7S6_9CAUD</name>
<dbReference type="Proteomes" id="UP000655883">
    <property type="component" value="Segment"/>
</dbReference>
<gene>
    <name evidence="1" type="ORF">EVB97_119</name>
</gene>
<evidence type="ECO:0000313" key="2">
    <source>
        <dbReference type="Proteomes" id="UP000655883"/>
    </source>
</evidence>
<proteinExistence type="predicted"/>
<protein>
    <submittedName>
        <fullName evidence="1">Uncharacterized protein</fullName>
    </submittedName>
</protein>
<dbReference type="EMBL" id="MN988525">
    <property type="protein sequence ID" value="QIG72677.1"/>
    <property type="molecule type" value="Genomic_DNA"/>
</dbReference>
<keyword evidence="2" id="KW-1185">Reference proteome</keyword>
<organism evidence="1 2">
    <name type="scientific">Rhizobium phage RHph_Y65</name>
    <dbReference type="NCBI Taxonomy" id="2509785"/>
    <lineage>
        <taxon>Viruses</taxon>
        <taxon>Duplodnaviria</taxon>
        <taxon>Heunggongvirae</taxon>
        <taxon>Uroviricota</taxon>
        <taxon>Caudoviricetes</taxon>
        <taxon>Kleczkowskaviridae</taxon>
        <taxon>Cuauhnahuacvirus</taxon>
        <taxon>Cuauhnahuacvirus Y65</taxon>
    </lineage>
</organism>